<dbReference type="GO" id="GO:0015171">
    <property type="term" value="F:amino acid transmembrane transporter activity"/>
    <property type="evidence" value="ECO:0007669"/>
    <property type="project" value="TreeGrafter"/>
</dbReference>
<sequence length="205" mass="21646">MSIEIYTAYVLVCLVATVIPGPTNMLIVANGIRHGVRAGLMNVAGTLLSLTVMIAIAGIGLTSLIELAGHWFSWVKLAGAAYLCWLGWKMFRSAGAASNDPASLAAPRRGFFMQGFLVSMGNPKQLLFFGALLPQFVDPAANHIAQIAILGATALLFSAISDGSYALASGNFGKRLTPRRMRQIARIGGSLLIGGGLWVALSRAR</sequence>
<feature type="transmembrane region" description="Helical" evidence="6">
    <location>
        <begin position="40"/>
        <end position="65"/>
    </location>
</feature>
<evidence type="ECO:0000256" key="2">
    <source>
        <dbReference type="ARBA" id="ARBA00022475"/>
    </source>
</evidence>
<evidence type="ECO:0000256" key="3">
    <source>
        <dbReference type="ARBA" id="ARBA00022692"/>
    </source>
</evidence>
<proteinExistence type="predicted"/>
<keyword evidence="3 6" id="KW-0812">Transmembrane</keyword>
<evidence type="ECO:0000256" key="1">
    <source>
        <dbReference type="ARBA" id="ARBA00004651"/>
    </source>
</evidence>
<feature type="transmembrane region" description="Helical" evidence="6">
    <location>
        <begin position="6"/>
        <end position="28"/>
    </location>
</feature>
<evidence type="ECO:0000256" key="4">
    <source>
        <dbReference type="ARBA" id="ARBA00022989"/>
    </source>
</evidence>
<evidence type="ECO:0000313" key="8">
    <source>
        <dbReference type="Proteomes" id="UP000321389"/>
    </source>
</evidence>
<name>A0A5B8L3Q1_9HYPH</name>
<dbReference type="PIRSF" id="PIRSF006324">
    <property type="entry name" value="LeuE"/>
    <property type="match status" value="1"/>
</dbReference>
<dbReference type="EMBL" id="CP042301">
    <property type="protein sequence ID" value="QDZ02168.1"/>
    <property type="molecule type" value="Genomic_DNA"/>
</dbReference>
<evidence type="ECO:0000256" key="5">
    <source>
        <dbReference type="ARBA" id="ARBA00023136"/>
    </source>
</evidence>
<dbReference type="PANTHER" id="PTHR30086">
    <property type="entry name" value="ARGININE EXPORTER PROTEIN ARGO"/>
    <property type="match status" value="1"/>
</dbReference>
<dbReference type="AlphaFoldDB" id="A0A5B8L3Q1"/>
<protein>
    <submittedName>
        <fullName evidence="7">LysE family translocator</fullName>
    </submittedName>
</protein>
<comment type="subcellular location">
    <subcellularLocation>
        <location evidence="1">Cell membrane</location>
        <topology evidence="1">Multi-pass membrane protein</topology>
    </subcellularLocation>
</comment>
<reference evidence="7" key="1">
    <citation type="submission" date="2020-04" db="EMBL/GenBank/DDBJ databases">
        <title>Nitratireductor sp. nov. isolated from mangrove soil.</title>
        <authorList>
            <person name="Ye Y."/>
        </authorList>
    </citation>
    <scope>NUCLEOTIDE SEQUENCE</scope>
    <source>
        <strain evidence="7">SY7</strain>
    </source>
</reference>
<feature type="transmembrane region" description="Helical" evidence="6">
    <location>
        <begin position="184"/>
        <end position="201"/>
    </location>
</feature>
<dbReference type="PANTHER" id="PTHR30086:SF20">
    <property type="entry name" value="ARGININE EXPORTER PROTEIN ARGO-RELATED"/>
    <property type="match status" value="1"/>
</dbReference>
<evidence type="ECO:0000313" key="7">
    <source>
        <dbReference type="EMBL" id="QDZ02168.1"/>
    </source>
</evidence>
<keyword evidence="4 6" id="KW-1133">Transmembrane helix</keyword>
<feature type="transmembrane region" description="Helical" evidence="6">
    <location>
        <begin position="71"/>
        <end position="91"/>
    </location>
</feature>
<keyword evidence="5 6" id="KW-0472">Membrane</keyword>
<organism evidence="7 8">
    <name type="scientific">Nitratireductor mangrovi</name>
    <dbReference type="NCBI Taxonomy" id="2599600"/>
    <lineage>
        <taxon>Bacteria</taxon>
        <taxon>Pseudomonadati</taxon>
        <taxon>Pseudomonadota</taxon>
        <taxon>Alphaproteobacteria</taxon>
        <taxon>Hyphomicrobiales</taxon>
        <taxon>Phyllobacteriaceae</taxon>
        <taxon>Nitratireductor</taxon>
    </lineage>
</organism>
<dbReference type="Proteomes" id="UP000321389">
    <property type="component" value="Chromosome"/>
</dbReference>
<gene>
    <name evidence="7" type="ORF">FQ775_18255</name>
</gene>
<dbReference type="Pfam" id="PF01810">
    <property type="entry name" value="LysE"/>
    <property type="match status" value="1"/>
</dbReference>
<dbReference type="RefSeq" id="WP_146300807.1">
    <property type="nucleotide sequence ID" value="NZ_CP042301.2"/>
</dbReference>
<dbReference type="OrthoDB" id="9804822at2"/>
<keyword evidence="2" id="KW-1003">Cell membrane</keyword>
<dbReference type="KEGG" id="niy:FQ775_18255"/>
<keyword evidence="8" id="KW-1185">Reference proteome</keyword>
<feature type="transmembrane region" description="Helical" evidence="6">
    <location>
        <begin position="144"/>
        <end position="163"/>
    </location>
</feature>
<evidence type="ECO:0000256" key="6">
    <source>
        <dbReference type="SAM" id="Phobius"/>
    </source>
</evidence>
<accession>A0A5B8L3Q1</accession>
<dbReference type="GO" id="GO:0005886">
    <property type="term" value="C:plasma membrane"/>
    <property type="evidence" value="ECO:0007669"/>
    <property type="project" value="UniProtKB-SubCell"/>
</dbReference>
<dbReference type="InterPro" id="IPR001123">
    <property type="entry name" value="LeuE-type"/>
</dbReference>